<dbReference type="InterPro" id="IPR038071">
    <property type="entry name" value="UROD/MetE-like_sf"/>
</dbReference>
<feature type="domain" description="Uroporphyrinogen decarboxylase (URO-D)" evidence="2">
    <location>
        <begin position="166"/>
        <end position="182"/>
    </location>
</feature>
<feature type="region of interest" description="Disordered" evidence="1">
    <location>
        <begin position="16"/>
        <end position="51"/>
    </location>
</feature>
<name>A0ABX4MGZ5_9ACTO</name>
<dbReference type="Proteomes" id="UP000194577">
    <property type="component" value="Unassembled WGS sequence"/>
</dbReference>
<evidence type="ECO:0000259" key="2">
    <source>
        <dbReference type="PROSITE" id="PS00907"/>
    </source>
</evidence>
<reference evidence="3 4" key="1">
    <citation type="submission" date="2017-10" db="EMBL/GenBank/DDBJ databases">
        <title>Draft genome sequence of cellulolytic Actinomyces sp CtC72 isolated from cattle rumen fluid.</title>
        <authorList>
            <person name="Joshi A.J."/>
            <person name="Vasudevan G."/>
            <person name="Lanjekar V.B."/>
            <person name="Hivarkar S."/>
            <person name="Engineer A."/>
            <person name="Pore S.D."/>
            <person name="Dhakephalkar P.K."/>
            <person name="Dagar S."/>
        </authorList>
    </citation>
    <scope>NUCLEOTIDE SEQUENCE [LARGE SCALE GENOMIC DNA]</scope>
    <source>
        <strain evidence="4">CtC72</strain>
    </source>
</reference>
<dbReference type="Pfam" id="PF01208">
    <property type="entry name" value="URO-D"/>
    <property type="match status" value="1"/>
</dbReference>
<keyword evidence="4" id="KW-1185">Reference proteome</keyword>
<protein>
    <submittedName>
        <fullName evidence="3">Uroporphyrinogen decarboxylase</fullName>
    </submittedName>
</protein>
<proteinExistence type="predicted"/>
<gene>
    <name evidence="3" type="ORF">BW737_003535</name>
</gene>
<sequence length="397" mass="40245">MVHAPGRTLAAGVSGAARAGGGAHAGRVPAARAGGAGDPPAGAAPRGGRRRPLLRHHGAAAAGRRGGAHRAGYRAGAGRPRARCAQVRRLVARQYGEAEQAGRGADGAVLDGAAGVAAVAAAVRGVVTELGTPERPANSAPNALLSPRARAGLAESHGGAGWTPLLGFGGAPFTLVAYLAEGRPSRDHLAARTLMHADPAAWDAVMTWAAHLTGAFMATQVRAGAAAVQLFDSWAGVLPAADYREKVAPYSALALDVAREAVSPTTGRTAPAIHFATRAGHLLPELHRTGADAVGVDQCTDLARAGTQVGDRPVQGNLDPALLGAPWEVLARGVDACLEAGRTAPAHVFNLGHGVPPSTDPDVLTRVVACVHGSQDWERTALVGWMVSHERAADGAP</sequence>
<dbReference type="PANTHER" id="PTHR21091:SF169">
    <property type="entry name" value="UROPORPHYRINOGEN DECARBOXYLASE"/>
    <property type="match status" value="1"/>
</dbReference>
<dbReference type="PANTHER" id="PTHR21091">
    <property type="entry name" value="METHYLTETRAHYDROFOLATE:HOMOCYSTEINE METHYLTRANSFERASE RELATED"/>
    <property type="match status" value="1"/>
</dbReference>
<dbReference type="EMBL" id="MTPX02000023">
    <property type="protein sequence ID" value="PHP53310.1"/>
    <property type="molecule type" value="Genomic_DNA"/>
</dbReference>
<feature type="compositionally biased region" description="Low complexity" evidence="1">
    <location>
        <begin position="25"/>
        <end position="46"/>
    </location>
</feature>
<evidence type="ECO:0000256" key="1">
    <source>
        <dbReference type="SAM" id="MobiDB-lite"/>
    </source>
</evidence>
<feature type="region of interest" description="Disordered" evidence="1">
    <location>
        <begin position="58"/>
        <end position="77"/>
    </location>
</feature>
<evidence type="ECO:0000313" key="3">
    <source>
        <dbReference type="EMBL" id="PHP53310.1"/>
    </source>
</evidence>
<evidence type="ECO:0000313" key="4">
    <source>
        <dbReference type="Proteomes" id="UP000194577"/>
    </source>
</evidence>
<dbReference type="SUPFAM" id="SSF51726">
    <property type="entry name" value="UROD/MetE-like"/>
    <property type="match status" value="1"/>
</dbReference>
<comment type="caution">
    <text evidence="3">The sequence shown here is derived from an EMBL/GenBank/DDBJ whole genome shotgun (WGS) entry which is preliminary data.</text>
</comment>
<dbReference type="Gene3D" id="3.20.20.210">
    <property type="match status" value="1"/>
</dbReference>
<organism evidence="3 4">
    <name type="scientific">Actinomyces ruminis</name>
    <dbReference type="NCBI Taxonomy" id="1937003"/>
    <lineage>
        <taxon>Bacteria</taxon>
        <taxon>Bacillati</taxon>
        <taxon>Actinomycetota</taxon>
        <taxon>Actinomycetes</taxon>
        <taxon>Actinomycetales</taxon>
        <taxon>Actinomycetaceae</taxon>
        <taxon>Actinomyces</taxon>
    </lineage>
</organism>
<dbReference type="InterPro" id="IPR000257">
    <property type="entry name" value="Uroporphyrinogen_deCOase"/>
</dbReference>
<dbReference type="PROSITE" id="PS00907">
    <property type="entry name" value="UROD_2"/>
    <property type="match status" value="1"/>
</dbReference>
<accession>A0ABX4MGZ5</accession>